<keyword evidence="1" id="KW-0812">Transmembrane</keyword>
<organism evidence="2 3">
    <name type="scientific">Oceanobacillus picturae</name>
    <dbReference type="NCBI Taxonomy" id="171693"/>
    <lineage>
        <taxon>Bacteria</taxon>
        <taxon>Bacillati</taxon>
        <taxon>Bacillota</taxon>
        <taxon>Bacilli</taxon>
        <taxon>Bacillales</taxon>
        <taxon>Bacillaceae</taxon>
        <taxon>Oceanobacillus</taxon>
    </lineage>
</organism>
<protein>
    <submittedName>
        <fullName evidence="2">Membrane protein</fullName>
    </submittedName>
</protein>
<proteinExistence type="predicted"/>
<dbReference type="RefSeq" id="WP_058951004.1">
    <property type="nucleotide sequence ID" value="NZ_BBXV01000043.1"/>
</dbReference>
<comment type="caution">
    <text evidence="2">The sequence shown here is derived from an EMBL/GenBank/DDBJ whole genome shotgun (WGS) entry which is preliminary data.</text>
</comment>
<evidence type="ECO:0000256" key="1">
    <source>
        <dbReference type="SAM" id="Phobius"/>
    </source>
</evidence>
<reference evidence="2 3" key="2">
    <citation type="journal article" date="2016" name="Genome Announc.">
        <title>Draft Genome Sequence of Oceanobacillus picturae Heshi-B3, Isolated from Fermented Rice Bran in a Traditional Japanese Seafood Dish.</title>
        <authorList>
            <person name="Akuzawa S."/>
            <person name="Nagaoka J."/>
            <person name="Kanekatsu M."/>
            <person name="Kanesaki Y."/>
            <person name="Suzuki T."/>
        </authorList>
    </citation>
    <scope>NUCLEOTIDE SEQUENCE [LARGE SCALE GENOMIC DNA]</scope>
    <source>
        <strain evidence="2 3">Heshi-B3</strain>
    </source>
</reference>
<dbReference type="AlphaFoldDB" id="A0A0U9HGZ1"/>
<evidence type="ECO:0000313" key="2">
    <source>
        <dbReference type="EMBL" id="GAQ19300.1"/>
    </source>
</evidence>
<name>A0A0U9HGZ1_9BACI</name>
<keyword evidence="1" id="KW-0472">Membrane</keyword>
<keyword evidence="1" id="KW-1133">Transmembrane helix</keyword>
<sequence>MSEDRIATIVREINYWKEHHLLPDTYCDFLLALYTNGEGVTETENNAKKRHKNSLQIILVSILLPFSFYVIYFTQVELFLQLGMLLLFLCYSGWTYASMKNRYNALYHAGLITSLFLIFLITLTLGKLFQFHDSYTSLFFTVNFCSWILIGRRQRLKYLVFTGIVALLFTCLYIIL</sequence>
<evidence type="ECO:0000313" key="3">
    <source>
        <dbReference type="Proteomes" id="UP000052946"/>
    </source>
</evidence>
<dbReference type="EMBL" id="BBXV01000043">
    <property type="protein sequence ID" value="GAQ19300.1"/>
    <property type="molecule type" value="Genomic_DNA"/>
</dbReference>
<gene>
    <name evidence="2" type="ORF">OPHB3_3267</name>
</gene>
<accession>A0A0U9HGZ1</accession>
<feature type="transmembrane region" description="Helical" evidence="1">
    <location>
        <begin position="109"/>
        <end position="129"/>
    </location>
</feature>
<feature type="transmembrane region" description="Helical" evidence="1">
    <location>
        <begin position="55"/>
        <end position="72"/>
    </location>
</feature>
<feature type="transmembrane region" description="Helical" evidence="1">
    <location>
        <begin position="135"/>
        <end position="151"/>
    </location>
</feature>
<feature type="transmembrane region" description="Helical" evidence="1">
    <location>
        <begin position="78"/>
        <end position="97"/>
    </location>
</feature>
<dbReference type="OrthoDB" id="2380880at2"/>
<reference evidence="3" key="1">
    <citation type="submission" date="2015-07" db="EMBL/GenBank/DDBJ databases">
        <title>Draft Genome Sequence of Oceanobacillus picturae Heshi-B3 that Was Isolated from Fermented Rice Bran with Aging Salted Mackerel, Which Was Named Heshiko as Traditional Fermented Seafood in Japan.</title>
        <authorList>
            <person name="Akuzawa S."/>
            <person name="Nakagawa J."/>
            <person name="Kanekatsu T."/>
            <person name="Kanesaki Y."/>
            <person name="Suzuki T."/>
        </authorList>
    </citation>
    <scope>NUCLEOTIDE SEQUENCE [LARGE SCALE GENOMIC DNA]</scope>
    <source>
        <strain evidence="3">Heshi-B3</strain>
    </source>
</reference>
<feature type="transmembrane region" description="Helical" evidence="1">
    <location>
        <begin position="158"/>
        <end position="175"/>
    </location>
</feature>
<dbReference type="Proteomes" id="UP000052946">
    <property type="component" value="Unassembled WGS sequence"/>
</dbReference>